<dbReference type="Proteomes" id="UP000308600">
    <property type="component" value="Unassembled WGS sequence"/>
</dbReference>
<name>A0ACD3A625_9AGAR</name>
<gene>
    <name evidence="1" type="ORF">BDN72DRAFT_494843</name>
</gene>
<accession>A0ACD3A625</accession>
<keyword evidence="2" id="KW-1185">Reference proteome</keyword>
<sequence length="70" mass="7984">MLARENSRSLRVWYADQLESSKILRVWIAPWCLLVLVRALAADEIGEIEKTLGLSRFSWTCSQLQMGNCG</sequence>
<proteinExistence type="predicted"/>
<evidence type="ECO:0000313" key="1">
    <source>
        <dbReference type="EMBL" id="TFK60839.1"/>
    </source>
</evidence>
<organism evidence="1 2">
    <name type="scientific">Pluteus cervinus</name>
    <dbReference type="NCBI Taxonomy" id="181527"/>
    <lineage>
        <taxon>Eukaryota</taxon>
        <taxon>Fungi</taxon>
        <taxon>Dikarya</taxon>
        <taxon>Basidiomycota</taxon>
        <taxon>Agaricomycotina</taxon>
        <taxon>Agaricomycetes</taxon>
        <taxon>Agaricomycetidae</taxon>
        <taxon>Agaricales</taxon>
        <taxon>Pluteineae</taxon>
        <taxon>Pluteaceae</taxon>
        <taxon>Pluteus</taxon>
    </lineage>
</organism>
<evidence type="ECO:0000313" key="2">
    <source>
        <dbReference type="Proteomes" id="UP000308600"/>
    </source>
</evidence>
<reference evidence="1 2" key="1">
    <citation type="journal article" date="2019" name="Nat. Ecol. Evol.">
        <title>Megaphylogeny resolves global patterns of mushroom evolution.</title>
        <authorList>
            <person name="Varga T."/>
            <person name="Krizsan K."/>
            <person name="Foldi C."/>
            <person name="Dima B."/>
            <person name="Sanchez-Garcia M."/>
            <person name="Sanchez-Ramirez S."/>
            <person name="Szollosi G.J."/>
            <person name="Szarkandi J.G."/>
            <person name="Papp V."/>
            <person name="Albert L."/>
            <person name="Andreopoulos W."/>
            <person name="Angelini C."/>
            <person name="Antonin V."/>
            <person name="Barry K.W."/>
            <person name="Bougher N.L."/>
            <person name="Buchanan P."/>
            <person name="Buyck B."/>
            <person name="Bense V."/>
            <person name="Catcheside P."/>
            <person name="Chovatia M."/>
            <person name="Cooper J."/>
            <person name="Damon W."/>
            <person name="Desjardin D."/>
            <person name="Finy P."/>
            <person name="Geml J."/>
            <person name="Haridas S."/>
            <person name="Hughes K."/>
            <person name="Justo A."/>
            <person name="Karasinski D."/>
            <person name="Kautmanova I."/>
            <person name="Kiss B."/>
            <person name="Kocsube S."/>
            <person name="Kotiranta H."/>
            <person name="LaButti K.M."/>
            <person name="Lechner B.E."/>
            <person name="Liimatainen K."/>
            <person name="Lipzen A."/>
            <person name="Lukacs Z."/>
            <person name="Mihaltcheva S."/>
            <person name="Morgado L.N."/>
            <person name="Niskanen T."/>
            <person name="Noordeloos M.E."/>
            <person name="Ohm R.A."/>
            <person name="Ortiz-Santana B."/>
            <person name="Ovrebo C."/>
            <person name="Racz N."/>
            <person name="Riley R."/>
            <person name="Savchenko A."/>
            <person name="Shiryaev A."/>
            <person name="Soop K."/>
            <person name="Spirin V."/>
            <person name="Szebenyi C."/>
            <person name="Tomsovsky M."/>
            <person name="Tulloss R.E."/>
            <person name="Uehling J."/>
            <person name="Grigoriev I.V."/>
            <person name="Vagvolgyi C."/>
            <person name="Papp T."/>
            <person name="Martin F.M."/>
            <person name="Miettinen O."/>
            <person name="Hibbett D.S."/>
            <person name="Nagy L.G."/>
        </authorList>
    </citation>
    <scope>NUCLEOTIDE SEQUENCE [LARGE SCALE GENOMIC DNA]</scope>
    <source>
        <strain evidence="1 2">NL-1719</strain>
    </source>
</reference>
<protein>
    <submittedName>
        <fullName evidence="1">Uncharacterized protein</fullName>
    </submittedName>
</protein>
<dbReference type="EMBL" id="ML208726">
    <property type="protein sequence ID" value="TFK60839.1"/>
    <property type="molecule type" value="Genomic_DNA"/>
</dbReference>